<protein>
    <submittedName>
        <fullName evidence="5">Glycoside hydrolase</fullName>
    </submittedName>
</protein>
<comment type="similarity">
    <text evidence="1">Belongs to the glycosyl hydrolase 25 family.</text>
</comment>
<name>A0A073B452_9PSEU</name>
<feature type="region of interest" description="Disordered" evidence="4">
    <location>
        <begin position="1"/>
        <end position="41"/>
    </location>
</feature>
<dbReference type="SMART" id="SM00641">
    <property type="entry name" value="Glyco_25"/>
    <property type="match status" value="1"/>
</dbReference>
<proteinExistence type="inferred from homology"/>
<feature type="compositionally biased region" description="Low complexity" evidence="4">
    <location>
        <begin position="150"/>
        <end position="180"/>
    </location>
</feature>
<keyword evidence="2 5" id="KW-0378">Hydrolase</keyword>
<evidence type="ECO:0000313" key="5">
    <source>
        <dbReference type="EMBL" id="KEI46067.1"/>
    </source>
</evidence>
<dbReference type="Proteomes" id="UP000031419">
    <property type="component" value="Unassembled WGS sequence"/>
</dbReference>
<evidence type="ECO:0000256" key="2">
    <source>
        <dbReference type="ARBA" id="ARBA00022801"/>
    </source>
</evidence>
<dbReference type="InterPro" id="IPR002053">
    <property type="entry name" value="Glyco_hydro_25"/>
</dbReference>
<sequence length="399" mass="43119">MRPETPDQPNTPEENVNGVSTPKETQNSETHSAKFSAEHKVRSAANRVRPVAQRSLDSVLALLERMWQALVPLIARVREIPAVQRVSERVGPQLAALKEKLDLPQTQSGQQVPVRVRSMQAGAALAAVGVVSLVVGTMSTGSQQQASNVEEAAQAAPMQAPQGGGEQAAPAPAPKNSAPAEQKRPAPIGPPVEGIDVSNHNGSINWDAVAADGKKFTFVLATDGDNFTSPSYSKQYHGAKEAGLMAGAYHFARPDDSSGREQAERFLAVADYQKDGKTLPPVLDLEVDPSTGGCYGMTVSEMQEWTREFNETVQEKTGKDAIIYANPSFWRQCMGGTSEFSDQPLWMASYGVNSPSVLSGFDDWDFWQYTDKGSVSGISGYTDLNKYQYGIERLKQLAS</sequence>
<dbReference type="InterPro" id="IPR017853">
    <property type="entry name" value="GH"/>
</dbReference>
<evidence type="ECO:0000256" key="3">
    <source>
        <dbReference type="ARBA" id="ARBA00023295"/>
    </source>
</evidence>
<comment type="caution">
    <text evidence="5">The sequence shown here is derived from an EMBL/GenBank/DDBJ whole genome shotgun (WGS) entry which is preliminary data.</text>
</comment>
<dbReference type="PANTHER" id="PTHR34135:SF2">
    <property type="entry name" value="LYSOZYME"/>
    <property type="match status" value="1"/>
</dbReference>
<feature type="compositionally biased region" description="Polar residues" evidence="4">
    <location>
        <begin position="7"/>
        <end position="30"/>
    </location>
</feature>
<dbReference type="GO" id="GO:0016998">
    <property type="term" value="P:cell wall macromolecule catabolic process"/>
    <property type="evidence" value="ECO:0007669"/>
    <property type="project" value="InterPro"/>
</dbReference>
<organism evidence="5 6">
    <name type="scientific">Saccharopolyspora rectivirgula</name>
    <dbReference type="NCBI Taxonomy" id="28042"/>
    <lineage>
        <taxon>Bacteria</taxon>
        <taxon>Bacillati</taxon>
        <taxon>Actinomycetota</taxon>
        <taxon>Actinomycetes</taxon>
        <taxon>Pseudonocardiales</taxon>
        <taxon>Pseudonocardiaceae</taxon>
        <taxon>Saccharopolyspora</taxon>
    </lineage>
</organism>
<dbReference type="SUPFAM" id="SSF51445">
    <property type="entry name" value="(Trans)glycosidases"/>
    <property type="match status" value="1"/>
</dbReference>
<dbReference type="GO" id="GO:0009253">
    <property type="term" value="P:peptidoglycan catabolic process"/>
    <property type="evidence" value="ECO:0007669"/>
    <property type="project" value="InterPro"/>
</dbReference>
<dbReference type="GO" id="GO:0016052">
    <property type="term" value="P:carbohydrate catabolic process"/>
    <property type="evidence" value="ECO:0007669"/>
    <property type="project" value="TreeGrafter"/>
</dbReference>
<evidence type="ECO:0000256" key="1">
    <source>
        <dbReference type="ARBA" id="ARBA00010646"/>
    </source>
</evidence>
<dbReference type="GO" id="GO:0003796">
    <property type="term" value="F:lysozyme activity"/>
    <property type="evidence" value="ECO:0007669"/>
    <property type="project" value="InterPro"/>
</dbReference>
<evidence type="ECO:0000313" key="6">
    <source>
        <dbReference type="Proteomes" id="UP000031419"/>
    </source>
</evidence>
<dbReference type="PANTHER" id="PTHR34135">
    <property type="entry name" value="LYSOZYME"/>
    <property type="match status" value="1"/>
</dbReference>
<dbReference type="PROSITE" id="PS51904">
    <property type="entry name" value="GLYCOSYL_HYDROL_F25_2"/>
    <property type="match status" value="1"/>
</dbReference>
<reference evidence="5 6" key="1">
    <citation type="submission" date="2014-06" db="EMBL/GenBank/DDBJ databases">
        <title>Saccharopolyspora rectivirgula DSM-43113 Genome sequencing.</title>
        <authorList>
            <person name="Barrera C."/>
            <person name="Millon L."/>
            <person name="Rognon B."/>
            <person name="Zaugg C."/>
            <person name="Monod M."/>
        </authorList>
    </citation>
    <scope>NUCLEOTIDE SEQUENCE [LARGE SCALE GENOMIC DNA]</scope>
    <source>
        <strain evidence="5 6">DSM 43113</strain>
    </source>
</reference>
<gene>
    <name evidence="5" type="ORF">GU90_00755</name>
</gene>
<dbReference type="Pfam" id="PF01183">
    <property type="entry name" value="Glyco_hydro_25"/>
    <property type="match status" value="1"/>
</dbReference>
<dbReference type="eggNOG" id="COG3757">
    <property type="taxonomic scope" value="Bacteria"/>
</dbReference>
<dbReference type="EMBL" id="JNVU01000003">
    <property type="protein sequence ID" value="KEI46067.1"/>
    <property type="molecule type" value="Genomic_DNA"/>
</dbReference>
<evidence type="ECO:0000256" key="4">
    <source>
        <dbReference type="SAM" id="MobiDB-lite"/>
    </source>
</evidence>
<dbReference type="AlphaFoldDB" id="A0A073B452"/>
<dbReference type="Gene3D" id="3.20.20.80">
    <property type="entry name" value="Glycosidases"/>
    <property type="match status" value="1"/>
</dbReference>
<feature type="region of interest" description="Disordered" evidence="4">
    <location>
        <begin position="145"/>
        <end position="196"/>
    </location>
</feature>
<accession>A0A073B452</accession>
<keyword evidence="6" id="KW-1185">Reference proteome</keyword>
<dbReference type="InterPro" id="IPR018077">
    <property type="entry name" value="Glyco_hydro_fam25_subgr"/>
</dbReference>
<keyword evidence="3" id="KW-0326">Glycosidase</keyword>